<sequence length="230" mass="26936">MSYQCRDLFVTTGSDEYADPDTEWLHLDQAVYRERLHAFQGAVYLEETTDTDHCFRVMTHSPLYNKQFFEEFPKAATKSRRMEFLKLSKTQKAWYDKRRCTRTKVPVPKGGMVLWDSRTVHDNVDPVYDRPHNDRWRFVVFVSMTPAKWASQETIEKRNEAYDKLLTTSHWSSQGPRNFKAFKPKAGQFELTILKQPVIARSRDAMLLLGKAEYNFKDGKSNGPKEPVLV</sequence>
<dbReference type="AlphaFoldDB" id="A0A210Q7X5"/>
<organism evidence="1 2">
    <name type="scientific">Mizuhopecten yessoensis</name>
    <name type="common">Japanese scallop</name>
    <name type="synonym">Patinopecten yessoensis</name>
    <dbReference type="NCBI Taxonomy" id="6573"/>
    <lineage>
        <taxon>Eukaryota</taxon>
        <taxon>Metazoa</taxon>
        <taxon>Spiralia</taxon>
        <taxon>Lophotrochozoa</taxon>
        <taxon>Mollusca</taxon>
        <taxon>Bivalvia</taxon>
        <taxon>Autobranchia</taxon>
        <taxon>Pteriomorphia</taxon>
        <taxon>Pectinida</taxon>
        <taxon>Pectinoidea</taxon>
        <taxon>Pectinidae</taxon>
        <taxon>Mizuhopecten</taxon>
    </lineage>
</organism>
<proteinExistence type="predicted"/>
<reference evidence="1 2" key="1">
    <citation type="journal article" date="2017" name="Nat. Ecol. Evol.">
        <title>Scallop genome provides insights into evolution of bilaterian karyotype and development.</title>
        <authorList>
            <person name="Wang S."/>
            <person name="Zhang J."/>
            <person name="Jiao W."/>
            <person name="Li J."/>
            <person name="Xun X."/>
            <person name="Sun Y."/>
            <person name="Guo X."/>
            <person name="Huan P."/>
            <person name="Dong B."/>
            <person name="Zhang L."/>
            <person name="Hu X."/>
            <person name="Sun X."/>
            <person name="Wang J."/>
            <person name="Zhao C."/>
            <person name="Wang Y."/>
            <person name="Wang D."/>
            <person name="Huang X."/>
            <person name="Wang R."/>
            <person name="Lv J."/>
            <person name="Li Y."/>
            <person name="Zhang Z."/>
            <person name="Liu B."/>
            <person name="Lu W."/>
            <person name="Hui Y."/>
            <person name="Liang J."/>
            <person name="Zhou Z."/>
            <person name="Hou R."/>
            <person name="Li X."/>
            <person name="Liu Y."/>
            <person name="Li H."/>
            <person name="Ning X."/>
            <person name="Lin Y."/>
            <person name="Zhao L."/>
            <person name="Xing Q."/>
            <person name="Dou J."/>
            <person name="Li Y."/>
            <person name="Mao J."/>
            <person name="Guo H."/>
            <person name="Dou H."/>
            <person name="Li T."/>
            <person name="Mu C."/>
            <person name="Jiang W."/>
            <person name="Fu Q."/>
            <person name="Fu X."/>
            <person name="Miao Y."/>
            <person name="Liu J."/>
            <person name="Yu Q."/>
            <person name="Li R."/>
            <person name="Liao H."/>
            <person name="Li X."/>
            <person name="Kong Y."/>
            <person name="Jiang Z."/>
            <person name="Chourrout D."/>
            <person name="Li R."/>
            <person name="Bao Z."/>
        </authorList>
    </citation>
    <scope>NUCLEOTIDE SEQUENCE [LARGE SCALE GENOMIC DNA]</scope>
    <source>
        <strain evidence="1 2">PY_sf001</strain>
    </source>
</reference>
<dbReference type="OrthoDB" id="445007at2759"/>
<comment type="caution">
    <text evidence="1">The sequence shown here is derived from an EMBL/GenBank/DDBJ whole genome shotgun (WGS) entry which is preliminary data.</text>
</comment>
<dbReference type="Gene3D" id="2.60.120.620">
    <property type="entry name" value="q2cbj1_9rhob like domain"/>
    <property type="match status" value="1"/>
</dbReference>
<dbReference type="Pfam" id="PF05721">
    <property type="entry name" value="PhyH"/>
    <property type="match status" value="1"/>
</dbReference>
<gene>
    <name evidence="1" type="ORF">KP79_PYT21471</name>
</gene>
<evidence type="ECO:0000313" key="2">
    <source>
        <dbReference type="Proteomes" id="UP000242188"/>
    </source>
</evidence>
<dbReference type="Proteomes" id="UP000242188">
    <property type="component" value="Unassembled WGS sequence"/>
</dbReference>
<dbReference type="EMBL" id="NEDP02004657">
    <property type="protein sequence ID" value="OWF44836.1"/>
    <property type="molecule type" value="Genomic_DNA"/>
</dbReference>
<dbReference type="PANTHER" id="PTHR31630:SF6">
    <property type="entry name" value="PHYTANOYL-COA DIOXYGENASE-RELATED"/>
    <property type="match status" value="1"/>
</dbReference>
<accession>A0A210Q7X5</accession>
<dbReference type="SUPFAM" id="SSF51197">
    <property type="entry name" value="Clavaminate synthase-like"/>
    <property type="match status" value="1"/>
</dbReference>
<protein>
    <submittedName>
        <fullName evidence="1">Uncharacterized protein</fullName>
    </submittedName>
</protein>
<keyword evidence="2" id="KW-1185">Reference proteome</keyword>
<dbReference type="InterPro" id="IPR008775">
    <property type="entry name" value="Phytyl_CoA_dOase-like"/>
</dbReference>
<evidence type="ECO:0000313" key="1">
    <source>
        <dbReference type="EMBL" id="OWF44836.1"/>
    </source>
</evidence>
<dbReference type="PANTHER" id="PTHR31630">
    <property type="entry name" value="PHYTANOYL-COA DIOXYGENASE-RELATED-RELATED"/>
    <property type="match status" value="1"/>
</dbReference>
<name>A0A210Q7X5_MIZYE</name>